<feature type="domain" description="SUF system FeS cluster assembly SufBD core" evidence="1">
    <location>
        <begin position="93"/>
        <end position="320"/>
    </location>
</feature>
<accession>A0A1C0B6G8</accession>
<evidence type="ECO:0000259" key="1">
    <source>
        <dbReference type="Pfam" id="PF01458"/>
    </source>
</evidence>
<dbReference type="GO" id="GO:0016226">
    <property type="term" value="P:iron-sulfur cluster assembly"/>
    <property type="evidence" value="ECO:0007669"/>
    <property type="project" value="InterPro"/>
</dbReference>
<dbReference type="InterPro" id="IPR055346">
    <property type="entry name" value="Fe-S_cluster_assembly_SufBD"/>
</dbReference>
<dbReference type="SUPFAM" id="SSF101960">
    <property type="entry name" value="Stabilizer of iron transporter SufD"/>
    <property type="match status" value="1"/>
</dbReference>
<evidence type="ECO:0000313" key="2">
    <source>
        <dbReference type="EMBL" id="OCL98892.1"/>
    </source>
</evidence>
<comment type="caution">
    <text evidence="2">The sequence shown here is derived from an EMBL/GenBank/DDBJ whole genome shotgun (WGS) entry which is preliminary data.</text>
</comment>
<sequence>MQIINLNNNLPHKKEEEFLKIDFSNLFDFDFKDKKILDFKTDSNISFLNQEDKENYESKLFYITNSLDKNQKILKIEKDTLEPIILINSLKENSTLFSNNLLIEIKDGVKASIIEVFVSSSKDSAVFANRVINLGKNASLEYIKNQDISSSNSLVFACKSIQNDKSNLEISNFELGDGFIVNSFENKIDSLNVNYELNGLNKLRDKANTSTLVRTTHNNENSRSNINYKNSLLDNSRAVVKIKSIVTETGLYSKAFQNCNSILLSNDAVVFAQPFLEIFIDELEASHGTTTGTLDKDQLYYLQSRGIKEDEAYKILLEAFESSIKDNLKDEKLKEFLENYKKESFI</sequence>
<dbReference type="PANTHER" id="PTHR43575:SF1">
    <property type="entry name" value="PROTEIN ABCI7, CHLOROPLASTIC"/>
    <property type="match status" value="1"/>
</dbReference>
<proteinExistence type="predicted"/>
<dbReference type="PANTHER" id="PTHR43575">
    <property type="entry name" value="PROTEIN ABCI7, CHLOROPLASTIC"/>
    <property type="match status" value="1"/>
</dbReference>
<protein>
    <submittedName>
        <fullName evidence="2">FeS cluster assembly protein SufD</fullName>
    </submittedName>
</protein>
<dbReference type="Pfam" id="PF01458">
    <property type="entry name" value="SUFBD_core"/>
    <property type="match status" value="1"/>
</dbReference>
<dbReference type="InterPro" id="IPR037284">
    <property type="entry name" value="SUF_FeS_clus_asmbl_SufBD_sf"/>
</dbReference>
<organism evidence="2 3">
    <name type="scientific">Aliarcobacter thereius</name>
    <dbReference type="NCBI Taxonomy" id="544718"/>
    <lineage>
        <taxon>Bacteria</taxon>
        <taxon>Pseudomonadati</taxon>
        <taxon>Campylobacterota</taxon>
        <taxon>Epsilonproteobacteria</taxon>
        <taxon>Campylobacterales</taxon>
        <taxon>Arcobacteraceae</taxon>
        <taxon>Aliarcobacter</taxon>
    </lineage>
</organism>
<dbReference type="RefSeq" id="WP_066186588.1">
    <property type="nucleotide sequence ID" value="NZ_LCUJ01000004.1"/>
</dbReference>
<dbReference type="InterPro" id="IPR000825">
    <property type="entry name" value="SUF_FeS_clus_asmbl_SufBD_core"/>
</dbReference>
<dbReference type="OrthoDB" id="9768262at2"/>
<name>A0A1C0B6G8_9BACT</name>
<reference evidence="3" key="1">
    <citation type="submission" date="2015-05" db="EMBL/GenBank/DDBJ databases">
        <authorList>
            <person name="Rovetto F."/>
            <person name="Cocolin L."/>
            <person name="Illeghems K."/>
            <person name="Van Nieuwerburgh F."/>
            <person name="Houf K."/>
        </authorList>
    </citation>
    <scope>NUCLEOTIDE SEQUENCE [LARGE SCALE GENOMIC DNA]</scope>
    <source>
        <strain evidence="3">DU22</strain>
    </source>
</reference>
<dbReference type="Proteomes" id="UP000093281">
    <property type="component" value="Unassembled WGS sequence"/>
</dbReference>
<dbReference type="PATRIC" id="fig|544718.51.peg.1375"/>
<dbReference type="AlphaFoldDB" id="A0A1C0B6G8"/>
<dbReference type="STRING" id="544718.AAX25_01093"/>
<gene>
    <name evidence="2" type="primary">sufD</name>
    <name evidence="2" type="ORF">AAX29_01402</name>
</gene>
<evidence type="ECO:0000313" key="3">
    <source>
        <dbReference type="Proteomes" id="UP000093281"/>
    </source>
</evidence>
<dbReference type="EMBL" id="LCUJ01000004">
    <property type="protein sequence ID" value="OCL98892.1"/>
    <property type="molecule type" value="Genomic_DNA"/>
</dbReference>